<dbReference type="NCBIfam" id="TIGR01568">
    <property type="entry name" value="A_thal_3678"/>
    <property type="match status" value="1"/>
</dbReference>
<evidence type="ECO:0000313" key="10">
    <source>
        <dbReference type="Proteomes" id="UP001318860"/>
    </source>
</evidence>
<dbReference type="EMBL" id="JABTTQ020003506">
    <property type="protein sequence ID" value="KAK6115363.1"/>
    <property type="molecule type" value="Genomic_DNA"/>
</dbReference>
<dbReference type="PROSITE" id="PS51754">
    <property type="entry name" value="OVATE"/>
    <property type="match status" value="1"/>
</dbReference>
<evidence type="ECO:0000256" key="4">
    <source>
        <dbReference type="ARBA" id="ARBA00023163"/>
    </source>
</evidence>
<evidence type="ECO:0000256" key="7">
    <source>
        <dbReference type="SAM" id="MobiDB-lite"/>
    </source>
</evidence>
<proteinExistence type="predicted"/>
<feature type="domain" description="OVATE" evidence="8">
    <location>
        <begin position="147"/>
        <end position="206"/>
    </location>
</feature>
<organism evidence="9 10">
    <name type="scientific">Rehmannia glutinosa</name>
    <name type="common">Chinese foxglove</name>
    <dbReference type="NCBI Taxonomy" id="99300"/>
    <lineage>
        <taxon>Eukaryota</taxon>
        <taxon>Viridiplantae</taxon>
        <taxon>Streptophyta</taxon>
        <taxon>Embryophyta</taxon>
        <taxon>Tracheophyta</taxon>
        <taxon>Spermatophyta</taxon>
        <taxon>Magnoliopsida</taxon>
        <taxon>eudicotyledons</taxon>
        <taxon>Gunneridae</taxon>
        <taxon>Pentapetalae</taxon>
        <taxon>asterids</taxon>
        <taxon>lamiids</taxon>
        <taxon>Lamiales</taxon>
        <taxon>Orobanchaceae</taxon>
        <taxon>Rehmannieae</taxon>
        <taxon>Rehmannia</taxon>
    </lineage>
</organism>
<dbReference type="Pfam" id="PF04844">
    <property type="entry name" value="Ovate"/>
    <property type="match status" value="1"/>
</dbReference>
<evidence type="ECO:0000259" key="8">
    <source>
        <dbReference type="PROSITE" id="PS51754"/>
    </source>
</evidence>
<dbReference type="InterPro" id="IPR038933">
    <property type="entry name" value="Ovate"/>
</dbReference>
<evidence type="ECO:0000256" key="2">
    <source>
        <dbReference type="ARBA" id="ARBA00022491"/>
    </source>
</evidence>
<comment type="subcellular location">
    <subcellularLocation>
        <location evidence="1 6">Nucleus</location>
    </subcellularLocation>
</comment>
<evidence type="ECO:0000256" key="5">
    <source>
        <dbReference type="ARBA" id="ARBA00023242"/>
    </source>
</evidence>
<keyword evidence="5 6" id="KW-0539">Nucleus</keyword>
<evidence type="ECO:0000313" key="9">
    <source>
        <dbReference type="EMBL" id="KAK6115363.1"/>
    </source>
</evidence>
<reference evidence="9 10" key="1">
    <citation type="journal article" date="2021" name="Comput. Struct. Biotechnol. J.">
        <title>De novo genome assembly of the potent medicinal plant Rehmannia glutinosa using nanopore technology.</title>
        <authorList>
            <person name="Ma L."/>
            <person name="Dong C."/>
            <person name="Song C."/>
            <person name="Wang X."/>
            <person name="Zheng X."/>
            <person name="Niu Y."/>
            <person name="Chen S."/>
            <person name="Feng W."/>
        </authorList>
    </citation>
    <scope>NUCLEOTIDE SEQUENCE [LARGE SCALE GENOMIC DNA]</scope>
    <source>
        <strain evidence="9">DH-2019</strain>
    </source>
</reference>
<protein>
    <recommendedName>
        <fullName evidence="6">Transcription repressor</fullName>
    </recommendedName>
    <alternativeName>
        <fullName evidence="6">Ovate family protein</fullName>
    </alternativeName>
</protein>
<feature type="region of interest" description="Disordered" evidence="7">
    <location>
        <begin position="51"/>
        <end position="107"/>
    </location>
</feature>
<comment type="caution">
    <text evidence="9">The sequence shown here is derived from an EMBL/GenBank/DDBJ whole genome shotgun (WGS) entry which is preliminary data.</text>
</comment>
<evidence type="ECO:0000256" key="6">
    <source>
        <dbReference type="RuleBase" id="RU367028"/>
    </source>
</evidence>
<dbReference type="PANTHER" id="PTHR33057">
    <property type="entry name" value="TRANSCRIPTION REPRESSOR OFP7-RELATED"/>
    <property type="match status" value="1"/>
</dbReference>
<accession>A0ABR0TYQ8</accession>
<sequence length="210" mass="23762">MAKAKSPKLGLSFLNSFQICRPKNPSSMIKTSLPAVTNIYSPINSKSFDISFPGFPDPPPSTPSKSCRHSKPRNKEKMCNSPVSSDSDHETDWSTAPSRTENKKHKNTTINKTSVGARKFKRFGSKEFKENGKVAPCMDQVNQSFIMVKRSVDPYEDFKKSMKEMIIEKGIFEPTELEQLLMRFLSLNSRLHHKVIIEAFTEILQQVFGG</sequence>
<dbReference type="Proteomes" id="UP001318860">
    <property type="component" value="Unassembled WGS sequence"/>
</dbReference>
<keyword evidence="2 6" id="KW-0678">Repressor</keyword>
<name>A0ABR0TYQ8_REHGL</name>
<evidence type="ECO:0000256" key="1">
    <source>
        <dbReference type="ARBA" id="ARBA00004123"/>
    </source>
</evidence>
<dbReference type="InterPro" id="IPR006458">
    <property type="entry name" value="Ovate_C"/>
</dbReference>
<keyword evidence="4 6" id="KW-0804">Transcription</keyword>
<gene>
    <name evidence="9" type="ORF">DH2020_007632</name>
</gene>
<dbReference type="PANTHER" id="PTHR33057:SF224">
    <property type="entry name" value="TRANSCRIPTION REPRESSOR"/>
    <property type="match status" value="1"/>
</dbReference>
<keyword evidence="3 6" id="KW-0805">Transcription regulation</keyword>
<keyword evidence="10" id="KW-1185">Reference proteome</keyword>
<evidence type="ECO:0000256" key="3">
    <source>
        <dbReference type="ARBA" id="ARBA00023015"/>
    </source>
</evidence>
<comment type="function">
    <text evidence="6">Transcriptional repressor that regulates multiple aspects of plant growth and development.</text>
</comment>